<accession>A0A9P9WNJ9</accession>
<dbReference type="InterPro" id="IPR019832">
    <property type="entry name" value="Mn/Fe_SOD_C"/>
</dbReference>
<protein>
    <recommendedName>
        <fullName evidence="3">Manganese/iron superoxide dismutase C-terminal domain-containing protein</fullName>
    </recommendedName>
</protein>
<dbReference type="GO" id="GO:0005737">
    <property type="term" value="C:cytoplasm"/>
    <property type="evidence" value="ECO:0007669"/>
    <property type="project" value="TreeGrafter"/>
</dbReference>
<feature type="domain" description="Manganese/iron superoxide dismutase C-terminal" evidence="3">
    <location>
        <begin position="220"/>
        <end position="276"/>
    </location>
</feature>
<evidence type="ECO:0000313" key="5">
    <source>
        <dbReference type="Proteomes" id="UP000829685"/>
    </source>
</evidence>
<dbReference type="SUPFAM" id="SSF46609">
    <property type="entry name" value="Fe,Mn superoxide dismutase (SOD), N-terminal domain"/>
    <property type="match status" value="1"/>
</dbReference>
<name>A0A9P9WNJ9_9PEZI</name>
<dbReference type="SUPFAM" id="SSF54719">
    <property type="entry name" value="Fe,Mn superoxide dismutase (SOD), C-terminal domain"/>
    <property type="match status" value="1"/>
</dbReference>
<dbReference type="Gene3D" id="3.55.40.20">
    <property type="entry name" value="Iron/manganese superoxide dismutase, C-terminal domain"/>
    <property type="match status" value="1"/>
</dbReference>
<dbReference type="Gene3D" id="1.10.287.990">
    <property type="entry name" value="Fe,Mn superoxide dismutase (SOD) domain"/>
    <property type="match status" value="1"/>
</dbReference>
<feature type="region of interest" description="Disordered" evidence="2">
    <location>
        <begin position="1"/>
        <end position="24"/>
    </location>
</feature>
<keyword evidence="5" id="KW-1185">Reference proteome</keyword>
<dbReference type="GO" id="GO:0004784">
    <property type="term" value="F:superoxide dismutase activity"/>
    <property type="evidence" value="ECO:0007669"/>
    <property type="project" value="InterPro"/>
</dbReference>
<reference evidence="4" key="1">
    <citation type="submission" date="2021-03" db="EMBL/GenBank/DDBJ databases">
        <title>Revisited historic fungal species revealed as producer of novel bioactive compounds through whole genome sequencing and comparative genomics.</title>
        <authorList>
            <person name="Vignolle G.A."/>
            <person name="Hochenegger N."/>
            <person name="Mach R.L."/>
            <person name="Mach-Aigner A.R."/>
            <person name="Javad Rahimi M."/>
            <person name="Salim K.A."/>
            <person name="Chan C.M."/>
            <person name="Lim L.B.L."/>
            <person name="Cai F."/>
            <person name="Druzhinina I.S."/>
            <person name="U'Ren J.M."/>
            <person name="Derntl C."/>
        </authorList>
    </citation>
    <scope>NUCLEOTIDE SEQUENCE</scope>
    <source>
        <strain evidence="4">TUCIM 5799</strain>
    </source>
</reference>
<feature type="domain" description="Manganese/iron superoxide dismutase C-terminal" evidence="3">
    <location>
        <begin position="325"/>
        <end position="378"/>
    </location>
</feature>
<dbReference type="Proteomes" id="UP000829685">
    <property type="component" value="Unassembled WGS sequence"/>
</dbReference>
<evidence type="ECO:0000256" key="1">
    <source>
        <dbReference type="ARBA" id="ARBA00037226"/>
    </source>
</evidence>
<evidence type="ECO:0000259" key="3">
    <source>
        <dbReference type="Pfam" id="PF02777"/>
    </source>
</evidence>
<dbReference type="PANTHER" id="PTHR43595">
    <property type="entry name" value="37S RIBOSOMAL PROTEIN S26, MITOCHONDRIAL"/>
    <property type="match status" value="1"/>
</dbReference>
<sequence length="391" mass="44192">MSAEVDEVEKSSQEENGTWVPGPQSELPPRYWPITARTLAGLSARFCGPIRRYRIGVQIEKKSKLARHHFELLVLRRASRILPPQHNHTMFRTRLRIPRVSLPRQRPAAAVFRRSLHDVPTVGYSGAEGIPGLLSPDGFDLAYTQYMQFVTEKLNSLIADTDLERMETRHIISRTAREPSQAPIFNYASMAFNNHFFFKNLKPKEDPRPDGSDAPNPIPEKLKAALELSFSSMETLRLEMTLTANAMFGPGFVWLVKLRKSDQYRILTTYLAGSPFPDAHWRRQGVDTNTVSGPSSSEQDNVAQQFFGRSQLGAGAANGSMWAKNQAPGGIDVTPILCLNTWEHVWLRDYGIGAGGYGGKRLYVDNWWQCINWENVMEAAQLRDRNLYASK</sequence>
<gene>
    <name evidence="4" type="ORF">JX265_005430</name>
</gene>
<dbReference type="InterPro" id="IPR036314">
    <property type="entry name" value="SOD_C_sf"/>
</dbReference>
<evidence type="ECO:0000313" key="4">
    <source>
        <dbReference type="EMBL" id="KAI1872550.1"/>
    </source>
</evidence>
<evidence type="ECO:0000256" key="2">
    <source>
        <dbReference type="SAM" id="MobiDB-lite"/>
    </source>
</evidence>
<dbReference type="PANTHER" id="PTHR43595:SF2">
    <property type="entry name" value="SMALL RIBOSOMAL SUBUNIT PROTEIN MS42"/>
    <property type="match status" value="1"/>
</dbReference>
<organism evidence="4 5">
    <name type="scientific">Neoarthrinium moseri</name>
    <dbReference type="NCBI Taxonomy" id="1658444"/>
    <lineage>
        <taxon>Eukaryota</taxon>
        <taxon>Fungi</taxon>
        <taxon>Dikarya</taxon>
        <taxon>Ascomycota</taxon>
        <taxon>Pezizomycotina</taxon>
        <taxon>Sordariomycetes</taxon>
        <taxon>Xylariomycetidae</taxon>
        <taxon>Amphisphaeriales</taxon>
        <taxon>Apiosporaceae</taxon>
        <taxon>Neoarthrinium</taxon>
    </lineage>
</organism>
<proteinExistence type="predicted"/>
<dbReference type="OrthoDB" id="275227at2759"/>
<dbReference type="GO" id="GO:0046872">
    <property type="term" value="F:metal ion binding"/>
    <property type="evidence" value="ECO:0007669"/>
    <property type="project" value="InterPro"/>
</dbReference>
<dbReference type="EMBL" id="JAFIMR010000011">
    <property type="protein sequence ID" value="KAI1872550.1"/>
    <property type="molecule type" value="Genomic_DNA"/>
</dbReference>
<dbReference type="AlphaFoldDB" id="A0A9P9WNJ9"/>
<dbReference type="InterPro" id="IPR036324">
    <property type="entry name" value="Mn/Fe_SOD_N_sf"/>
</dbReference>
<comment type="caution">
    <text evidence="4">The sequence shown here is derived from an EMBL/GenBank/DDBJ whole genome shotgun (WGS) entry which is preliminary data.</text>
</comment>
<comment type="function">
    <text evidence="1">Component of the mitochondrial ribosome (mitoribosome), a dedicated translation machinery responsible for the synthesis of mitochondrial genome-encoded proteins, including at least some of the essential transmembrane subunits of the mitochondrial respiratory chain. The mitoribosomes are attached to the mitochondrial inner membrane and translation products are cotranslationally integrated into the membrane.</text>
</comment>
<dbReference type="Pfam" id="PF02777">
    <property type="entry name" value="Sod_Fe_C"/>
    <property type="match status" value="2"/>
</dbReference>